<dbReference type="PROSITE" id="PS51257">
    <property type="entry name" value="PROKAR_LIPOPROTEIN"/>
    <property type="match status" value="1"/>
</dbReference>
<sequence length="140" mass="15033">MKKAVIMLAALLSLSACSKDSDTPDAADNALRAGQYVYADKTITAAVDWDGSSTTGITIYENGRYAYQCKAGYVRHNSGAVFEILCGNDMVLICSVSNNVSFSAHVDNNVTRVQLPKTMPFRLDASVLDANGDGVLDSWQ</sequence>
<accession>A0A7G9W3H4</accession>
<name>A0A7G9W3H4_9CAUD</name>
<dbReference type="EMBL" id="MT806186">
    <property type="protein sequence ID" value="QNO13187.1"/>
    <property type="molecule type" value="Genomic_DNA"/>
</dbReference>
<proteinExistence type="predicted"/>
<evidence type="ECO:0000313" key="1">
    <source>
        <dbReference type="EMBL" id="QNO13187.1"/>
    </source>
</evidence>
<reference evidence="1" key="1">
    <citation type="submission" date="2020-07" db="EMBL/GenBank/DDBJ databases">
        <title>Isolation of gut associated lytic bacteriophages infecting Bacteroides uniformis.</title>
        <authorList>
            <person name="Hedzet S."/>
            <person name="Accetto T."/>
            <person name="Rupnik M."/>
        </authorList>
    </citation>
    <scope>NUCLEOTIDE SEQUENCE</scope>
</reference>
<organism evidence="1">
    <name type="scientific">Bacteroides phage F2</name>
    <dbReference type="NCBI Taxonomy" id="2762303"/>
    <lineage>
        <taxon>Viruses</taxon>
        <taxon>Duplodnaviria</taxon>
        <taxon>Heunggongvirae</taxon>
        <taxon>Uroviricota</taxon>
        <taxon>Caudoviricetes</taxon>
    </lineage>
</organism>
<evidence type="ECO:0008006" key="2">
    <source>
        <dbReference type="Google" id="ProtNLM"/>
    </source>
</evidence>
<gene>
    <name evidence="1" type="ORF">BacuniF2_00016</name>
</gene>
<protein>
    <recommendedName>
        <fullName evidence="2">Lipoprotein</fullName>
    </recommendedName>
</protein>